<protein>
    <recommendedName>
        <fullName evidence="2">Thioredoxin</fullName>
    </recommendedName>
</protein>
<gene>
    <name evidence="1" type="ORF">METZ01_LOCUS104721</name>
</gene>
<dbReference type="EMBL" id="UINC01011805">
    <property type="protein sequence ID" value="SVA51867.1"/>
    <property type="molecule type" value="Genomic_DNA"/>
</dbReference>
<organism evidence="1">
    <name type="scientific">marine metagenome</name>
    <dbReference type="NCBI Taxonomy" id="408172"/>
    <lineage>
        <taxon>unclassified sequences</taxon>
        <taxon>metagenomes</taxon>
        <taxon>ecological metagenomes</taxon>
    </lineage>
</organism>
<evidence type="ECO:0008006" key="2">
    <source>
        <dbReference type="Google" id="ProtNLM"/>
    </source>
</evidence>
<sequence length="348" mass="38080">MPVSKSYNLDNYAAVQEFFHSHNWTDGLPVVPPTPEAVKDLLEWSKIAPEHLIGIEPVRSRAITAEKLAINAVMAGCLPEHFPLVCESFSAMLKEPFLLHGATASTGGCAVLVIINGPVRKQLGMNGTFNALGSSDRATTVIGRAIRLILCNLLDARPGDADRSTLGHPGKFSFCIAEDEENTNWLPLAEERDIPHGVSAVTVMAAGSPRQIMNEWTTSPEEILDTFVAEIKSCMRHYSIWPGNYAIVIPPQLRVHFEESRWSKRNIRRYVFEHARIKRKEWSDCGKTAVVGNKGEKEYTALTDENHLLVVAAGGPAGGFGAVIPPWFGTKSKAVTQPLGLCLDCGPE</sequence>
<reference evidence="1" key="1">
    <citation type="submission" date="2018-05" db="EMBL/GenBank/DDBJ databases">
        <authorList>
            <person name="Lanie J.A."/>
            <person name="Ng W.-L."/>
            <person name="Kazmierczak K.M."/>
            <person name="Andrzejewski T.M."/>
            <person name="Davidsen T.M."/>
            <person name="Wayne K.J."/>
            <person name="Tettelin H."/>
            <person name="Glass J.I."/>
            <person name="Rusch D."/>
            <person name="Podicherti R."/>
            <person name="Tsui H.-C.T."/>
            <person name="Winkler M.E."/>
        </authorList>
    </citation>
    <scope>NUCLEOTIDE SEQUENCE</scope>
</reference>
<dbReference type="AlphaFoldDB" id="A0A381WIT0"/>
<accession>A0A381WIT0</accession>
<proteinExistence type="predicted"/>
<name>A0A381WIT0_9ZZZZ</name>
<evidence type="ECO:0000313" key="1">
    <source>
        <dbReference type="EMBL" id="SVA51867.1"/>
    </source>
</evidence>